<reference evidence="2 3" key="3">
    <citation type="submission" date="2022-01" db="EMBL/GenBank/DDBJ databases">
        <authorList>
            <person name="Zhou L.Y."/>
        </authorList>
    </citation>
    <scope>NUCLEOTIDE SEQUENCE [LARGE SCALE GENOMIC DNA]</scope>
    <source>
        <strain evidence="2 3">TLK-CK17</strain>
    </source>
</reference>
<dbReference type="Proteomes" id="UP001430796">
    <property type="component" value="Unassembled WGS sequence"/>
</dbReference>
<evidence type="ECO:0000313" key="3">
    <source>
        <dbReference type="Proteomes" id="UP001430796"/>
    </source>
</evidence>
<feature type="transmembrane region" description="Helical" evidence="1">
    <location>
        <begin position="91"/>
        <end position="113"/>
    </location>
</feature>
<reference evidence="2 3" key="2">
    <citation type="submission" date="2022-01" db="EMBL/GenBank/DDBJ databases">
        <title>Lysobacter chinensis sp. nov., a bacterium isolated from cow dung compost.</title>
        <authorList>
            <person name="Liu Y."/>
        </authorList>
    </citation>
    <scope>NUCLEOTIDE SEQUENCE [LARGE SCALE GENOMIC DNA]</scope>
    <source>
        <strain evidence="2 3">TLK-CK17</strain>
    </source>
</reference>
<dbReference type="EMBL" id="JAKJPO010000005">
    <property type="protein sequence ID" value="MCF7222200.1"/>
    <property type="molecule type" value="Genomic_DNA"/>
</dbReference>
<organism evidence="2 3">
    <name type="scientific">Marilutibacter chinensis</name>
    <dbReference type="NCBI Taxonomy" id="2912247"/>
    <lineage>
        <taxon>Bacteria</taxon>
        <taxon>Pseudomonadati</taxon>
        <taxon>Pseudomonadota</taxon>
        <taxon>Gammaproteobacteria</taxon>
        <taxon>Lysobacterales</taxon>
        <taxon>Lysobacteraceae</taxon>
        <taxon>Marilutibacter</taxon>
    </lineage>
</organism>
<sequence>MKEVARLLTALVAKFEQREARMQAAVDQKLQKLESEVDQLHQRISGIVNGAQARITEEAKVAMGPVASEYGRAVAGTSAQLRGASRTVWTWYGGLVMLAVLFFAIGWGVLGYYRRELAQTQDELARYENAVPVVQAFYASDATLCDGRICVNVDRNGKRSGDKQQYLPAKPRQ</sequence>
<evidence type="ECO:0000313" key="2">
    <source>
        <dbReference type="EMBL" id="MCF7222200.1"/>
    </source>
</evidence>
<proteinExistence type="predicted"/>
<keyword evidence="1" id="KW-0812">Transmembrane</keyword>
<comment type="caution">
    <text evidence="2">The sequence shown here is derived from an EMBL/GenBank/DDBJ whole genome shotgun (WGS) entry which is preliminary data.</text>
</comment>
<gene>
    <name evidence="2" type="ORF">L3V18_10440</name>
</gene>
<reference evidence="3" key="1">
    <citation type="submission" date="2022-01" db="EMBL/GenBank/DDBJ databases">
        <title>Lysobacter chinensis sp. nov., a bacterium isolated from cow dung compost.</title>
        <authorList>
            <person name="Zhou L.Y."/>
        </authorList>
    </citation>
    <scope>NUCLEOTIDE SEQUENCE [LARGE SCALE GENOMIC DNA]</scope>
    <source>
        <strain evidence="3">TLK-CK17</strain>
    </source>
</reference>
<keyword evidence="1" id="KW-0472">Membrane</keyword>
<dbReference type="RefSeq" id="WP_237054630.1">
    <property type="nucleotide sequence ID" value="NZ_JAKJPO010000005.1"/>
</dbReference>
<accession>A0ABS9HVK6</accession>
<protein>
    <submittedName>
        <fullName evidence="2">Uncharacterized protein</fullName>
    </submittedName>
</protein>
<evidence type="ECO:0000256" key="1">
    <source>
        <dbReference type="SAM" id="Phobius"/>
    </source>
</evidence>
<keyword evidence="1" id="KW-1133">Transmembrane helix</keyword>
<keyword evidence="3" id="KW-1185">Reference proteome</keyword>
<name>A0ABS9HVK6_9GAMM</name>